<keyword evidence="4" id="KW-1185">Reference proteome</keyword>
<evidence type="ECO:0000259" key="2">
    <source>
        <dbReference type="Pfam" id="PF13392"/>
    </source>
</evidence>
<evidence type="ECO:0000259" key="1">
    <source>
        <dbReference type="Pfam" id="PF07463"/>
    </source>
</evidence>
<dbReference type="Pfam" id="PF13392">
    <property type="entry name" value="HNH_3"/>
    <property type="match status" value="1"/>
</dbReference>
<accession>A0A1V9F3L5</accession>
<dbReference type="RefSeq" id="WP_081197910.1">
    <property type="nucleotide sequence ID" value="NZ_FOCZ01000009.1"/>
</dbReference>
<gene>
    <name evidence="3" type="ORF">A4H97_24250</name>
</gene>
<organism evidence="3 4">
    <name type="scientific">Niastella yeongjuensis</name>
    <dbReference type="NCBI Taxonomy" id="354355"/>
    <lineage>
        <taxon>Bacteria</taxon>
        <taxon>Pseudomonadati</taxon>
        <taxon>Bacteroidota</taxon>
        <taxon>Chitinophagia</taxon>
        <taxon>Chitinophagales</taxon>
        <taxon>Chitinophagaceae</taxon>
        <taxon>Niastella</taxon>
    </lineage>
</organism>
<feature type="domain" description="NUMOD4" evidence="1">
    <location>
        <begin position="5"/>
        <end position="62"/>
    </location>
</feature>
<dbReference type="GO" id="GO:0016788">
    <property type="term" value="F:hydrolase activity, acting on ester bonds"/>
    <property type="evidence" value="ECO:0007669"/>
    <property type="project" value="InterPro"/>
</dbReference>
<name>A0A1V9F3L5_9BACT</name>
<evidence type="ECO:0008006" key="5">
    <source>
        <dbReference type="Google" id="ProtNLM"/>
    </source>
</evidence>
<dbReference type="AlphaFoldDB" id="A0A1V9F3L5"/>
<evidence type="ECO:0000313" key="4">
    <source>
        <dbReference type="Proteomes" id="UP000192610"/>
    </source>
</evidence>
<dbReference type="EMBL" id="LVXG01000007">
    <property type="protein sequence ID" value="OQP52815.1"/>
    <property type="molecule type" value="Genomic_DNA"/>
</dbReference>
<protein>
    <recommendedName>
        <fullName evidence="5">HNH nuclease domain-containing protein</fullName>
    </recommendedName>
</protein>
<reference evidence="4" key="1">
    <citation type="submission" date="2016-04" db="EMBL/GenBank/DDBJ databases">
        <authorList>
            <person name="Chen L."/>
            <person name="Zhuang W."/>
            <person name="Wang G."/>
        </authorList>
    </citation>
    <scope>NUCLEOTIDE SEQUENCE [LARGE SCALE GENOMIC DNA]</scope>
    <source>
        <strain evidence="4">17621</strain>
    </source>
</reference>
<dbReference type="OrthoDB" id="6631788at2"/>
<feature type="domain" description="HNH nuclease" evidence="2">
    <location>
        <begin position="71"/>
        <end position="114"/>
    </location>
</feature>
<comment type="caution">
    <text evidence="3">The sequence shown here is derived from an EMBL/GenBank/DDBJ whole genome shotgun (WGS) entry which is preliminary data.</text>
</comment>
<dbReference type="InterPro" id="IPR044925">
    <property type="entry name" value="His-Me_finger_sf"/>
</dbReference>
<dbReference type="SUPFAM" id="SSF54060">
    <property type="entry name" value="His-Me finger endonucleases"/>
    <property type="match status" value="1"/>
</dbReference>
<proteinExistence type="predicted"/>
<dbReference type="InterPro" id="IPR003615">
    <property type="entry name" value="HNH_nuc"/>
</dbReference>
<dbReference type="Pfam" id="PF07463">
    <property type="entry name" value="NUMOD4"/>
    <property type="match status" value="1"/>
</dbReference>
<evidence type="ECO:0000313" key="3">
    <source>
        <dbReference type="EMBL" id="OQP52815.1"/>
    </source>
</evidence>
<dbReference type="Gene3D" id="3.90.75.20">
    <property type="match status" value="1"/>
</dbReference>
<sequence>MTTQEHRVPIPNYEQFYEINTLGTIRSINRRILTKSGYYKPEKERIITQRISNKGYLSVTLSKYGQSTTHYVHRLLALVFISNPYNKPIINHRNGNKLDNSIENLESVTYSENAIHAYKTGLYKSNERKRRLILDACTGETYTSIKKAAVHLNINYATCRNYLSGHSPNRTCLQYAA</sequence>
<dbReference type="InterPro" id="IPR010902">
    <property type="entry name" value="NUMOD4"/>
</dbReference>
<dbReference type="STRING" id="354355.SAMN05660816_04738"/>
<dbReference type="Proteomes" id="UP000192610">
    <property type="component" value="Unassembled WGS sequence"/>
</dbReference>